<organism evidence="2 3">
    <name type="scientific">Austropuccinia psidii MF-1</name>
    <dbReference type="NCBI Taxonomy" id="1389203"/>
    <lineage>
        <taxon>Eukaryota</taxon>
        <taxon>Fungi</taxon>
        <taxon>Dikarya</taxon>
        <taxon>Basidiomycota</taxon>
        <taxon>Pucciniomycotina</taxon>
        <taxon>Pucciniomycetes</taxon>
        <taxon>Pucciniales</taxon>
        <taxon>Sphaerophragmiaceae</taxon>
        <taxon>Austropuccinia</taxon>
    </lineage>
</organism>
<evidence type="ECO:0000313" key="3">
    <source>
        <dbReference type="Proteomes" id="UP000765509"/>
    </source>
</evidence>
<dbReference type="Proteomes" id="UP000765509">
    <property type="component" value="Unassembled WGS sequence"/>
</dbReference>
<evidence type="ECO:0000256" key="1">
    <source>
        <dbReference type="SAM" id="MobiDB-lite"/>
    </source>
</evidence>
<evidence type="ECO:0000313" key="2">
    <source>
        <dbReference type="EMBL" id="MBW0514497.1"/>
    </source>
</evidence>
<reference evidence="2" key="1">
    <citation type="submission" date="2021-03" db="EMBL/GenBank/DDBJ databases">
        <title>Draft genome sequence of rust myrtle Austropuccinia psidii MF-1, a brazilian biotype.</title>
        <authorList>
            <person name="Quecine M.C."/>
            <person name="Pachon D.M.R."/>
            <person name="Bonatelli M.L."/>
            <person name="Correr F.H."/>
            <person name="Franceschini L.M."/>
            <person name="Leite T.F."/>
            <person name="Margarido G.R.A."/>
            <person name="Almeida C.A."/>
            <person name="Ferrarezi J.A."/>
            <person name="Labate C.A."/>
        </authorList>
    </citation>
    <scope>NUCLEOTIDE SEQUENCE</scope>
    <source>
        <strain evidence="2">MF-1</strain>
    </source>
</reference>
<sequence>MSPIPACSKPPLPQLALLINPLPDPLDKNNHMIYPQFYEDKPGSFNPEDSQKEDKTLILQKNPKNPPDQTDNTPKQTMKYSGVSSRKTKRNRKNDKTMAIRLDCLKN</sequence>
<proteinExistence type="predicted"/>
<dbReference type="EMBL" id="AVOT02024050">
    <property type="protein sequence ID" value="MBW0514497.1"/>
    <property type="molecule type" value="Genomic_DNA"/>
</dbReference>
<protein>
    <submittedName>
        <fullName evidence="2">Uncharacterized protein</fullName>
    </submittedName>
</protein>
<dbReference type="AlphaFoldDB" id="A0A9Q3HSA8"/>
<feature type="compositionally biased region" description="Polar residues" evidence="1">
    <location>
        <begin position="67"/>
        <end position="85"/>
    </location>
</feature>
<name>A0A9Q3HSA8_9BASI</name>
<accession>A0A9Q3HSA8</accession>
<feature type="region of interest" description="Disordered" evidence="1">
    <location>
        <begin position="21"/>
        <end position="107"/>
    </location>
</feature>
<keyword evidence="3" id="KW-1185">Reference proteome</keyword>
<feature type="compositionally biased region" description="Basic and acidic residues" evidence="1">
    <location>
        <begin position="94"/>
        <end position="107"/>
    </location>
</feature>
<gene>
    <name evidence="2" type="ORF">O181_054212</name>
</gene>
<comment type="caution">
    <text evidence="2">The sequence shown here is derived from an EMBL/GenBank/DDBJ whole genome shotgun (WGS) entry which is preliminary data.</text>
</comment>